<organism evidence="1 2">
    <name type="scientific">Selenomonas ruminantium</name>
    <dbReference type="NCBI Taxonomy" id="971"/>
    <lineage>
        <taxon>Bacteria</taxon>
        <taxon>Bacillati</taxon>
        <taxon>Bacillota</taxon>
        <taxon>Negativicutes</taxon>
        <taxon>Selenomonadales</taxon>
        <taxon>Selenomonadaceae</taxon>
        <taxon>Selenomonas</taxon>
    </lineage>
</organism>
<comment type="caution">
    <text evidence="1">The sequence shown here is derived from an EMBL/GenBank/DDBJ whole genome shotgun (WGS) entry which is preliminary data.</text>
</comment>
<gene>
    <name evidence="1" type="ORF">E7203_03845</name>
</gene>
<evidence type="ECO:0000313" key="2">
    <source>
        <dbReference type="Proteomes" id="UP000772151"/>
    </source>
</evidence>
<dbReference type="RefSeq" id="WP_303668679.1">
    <property type="nucleotide sequence ID" value="NZ_SVCA01000002.1"/>
</dbReference>
<evidence type="ECO:0000313" key="1">
    <source>
        <dbReference type="EMBL" id="MBE6084592.1"/>
    </source>
</evidence>
<reference evidence="1" key="1">
    <citation type="submission" date="2019-04" db="EMBL/GenBank/DDBJ databases">
        <title>Evolution of Biomass-Degrading Anaerobic Consortia Revealed by Metagenomics.</title>
        <authorList>
            <person name="Peng X."/>
        </authorList>
    </citation>
    <scope>NUCLEOTIDE SEQUENCE</scope>
    <source>
        <strain evidence="1">SIG242</strain>
    </source>
</reference>
<accession>A0A927WK11</accession>
<dbReference type="EMBL" id="SVCA01000002">
    <property type="protein sequence ID" value="MBE6084592.1"/>
    <property type="molecule type" value="Genomic_DNA"/>
</dbReference>
<dbReference type="AlphaFoldDB" id="A0A927WK11"/>
<dbReference type="Proteomes" id="UP000772151">
    <property type="component" value="Unassembled WGS sequence"/>
</dbReference>
<proteinExistence type="predicted"/>
<protein>
    <submittedName>
        <fullName evidence="1">Uncharacterized protein</fullName>
    </submittedName>
</protein>
<name>A0A927WK11_SELRU</name>
<sequence length="79" mass="9108">MMEDKLEHELGNFDFSLCHSVRESLLDKLLTMHRKDNAAQHSNKWAAARLDEDELDWVAAAGTGRILQNREEQWKGKGD</sequence>